<protein>
    <recommendedName>
        <fullName evidence="5">Copper resistance protein CopC</fullName>
    </recommendedName>
</protein>
<evidence type="ECO:0000313" key="4">
    <source>
        <dbReference type="Proteomes" id="UP000295075"/>
    </source>
</evidence>
<evidence type="ECO:0000256" key="1">
    <source>
        <dbReference type="SAM" id="Phobius"/>
    </source>
</evidence>
<accession>A0A4V2XPR1</accession>
<comment type="caution">
    <text evidence="3">The sequence shown here is derived from an EMBL/GenBank/DDBJ whole genome shotgun (WGS) entry which is preliminary data.</text>
</comment>
<proteinExistence type="predicted"/>
<dbReference type="OrthoDB" id="4717855at2"/>
<dbReference type="Proteomes" id="UP000295075">
    <property type="component" value="Unassembled WGS sequence"/>
</dbReference>
<keyword evidence="1" id="KW-0812">Transmembrane</keyword>
<dbReference type="EMBL" id="SMKA01000174">
    <property type="protein sequence ID" value="TDC23035.1"/>
    <property type="molecule type" value="Genomic_DNA"/>
</dbReference>
<sequence length="191" mass="20850">MSKRILLALAAFLAATSGVTPAYARGTEAEPLDIVHTELTTVGPYQVRTSFSRWPLRSERSLDFLFETQQGITGLKASLKPVAPDGEVLRPQQQSTDDGTELARHPRALDQWGFDIVALNQPGIWRFEFTLAGPDGPGTGVLEVPVGSRPGPPGALAWAVGLLPLAAVVPLGGYLWWRTRPGRRRDTWQWA</sequence>
<keyword evidence="2" id="KW-0732">Signal</keyword>
<keyword evidence="1" id="KW-1133">Transmembrane helix</keyword>
<dbReference type="RefSeq" id="WP_132412220.1">
    <property type="nucleotide sequence ID" value="NZ_SMKA01000174.1"/>
</dbReference>
<gene>
    <name evidence="3" type="ORF">E1261_29400</name>
</gene>
<feature type="signal peptide" evidence="2">
    <location>
        <begin position="1"/>
        <end position="24"/>
    </location>
</feature>
<evidence type="ECO:0000313" key="3">
    <source>
        <dbReference type="EMBL" id="TDC23035.1"/>
    </source>
</evidence>
<evidence type="ECO:0008006" key="5">
    <source>
        <dbReference type="Google" id="ProtNLM"/>
    </source>
</evidence>
<organism evidence="3 4">
    <name type="scientific">Kribbella albertanoniae</name>
    <dbReference type="NCBI Taxonomy" id="1266829"/>
    <lineage>
        <taxon>Bacteria</taxon>
        <taxon>Bacillati</taxon>
        <taxon>Actinomycetota</taxon>
        <taxon>Actinomycetes</taxon>
        <taxon>Propionibacteriales</taxon>
        <taxon>Kribbellaceae</taxon>
        <taxon>Kribbella</taxon>
    </lineage>
</organism>
<name>A0A4V2XPR1_9ACTN</name>
<keyword evidence="1" id="KW-0472">Membrane</keyword>
<dbReference type="AlphaFoldDB" id="A0A4V2XPR1"/>
<feature type="chain" id="PRO_5020437915" description="Copper resistance protein CopC" evidence="2">
    <location>
        <begin position="25"/>
        <end position="191"/>
    </location>
</feature>
<reference evidence="3 4" key="1">
    <citation type="submission" date="2019-03" db="EMBL/GenBank/DDBJ databases">
        <title>Draft genome sequences of novel Actinobacteria.</title>
        <authorList>
            <person name="Sahin N."/>
            <person name="Ay H."/>
            <person name="Saygin H."/>
        </authorList>
    </citation>
    <scope>NUCLEOTIDE SEQUENCE [LARGE SCALE GENOMIC DNA]</scope>
    <source>
        <strain evidence="3 4">JCM 30547</strain>
    </source>
</reference>
<feature type="transmembrane region" description="Helical" evidence="1">
    <location>
        <begin position="155"/>
        <end position="177"/>
    </location>
</feature>
<evidence type="ECO:0000256" key="2">
    <source>
        <dbReference type="SAM" id="SignalP"/>
    </source>
</evidence>
<keyword evidence="4" id="KW-1185">Reference proteome</keyword>